<dbReference type="KEGG" id="tet:TTHERM_000389769"/>
<dbReference type="GeneID" id="24438699"/>
<dbReference type="AlphaFoldDB" id="W7XH04"/>
<accession>W7XH04</accession>
<dbReference type="Proteomes" id="UP000009168">
    <property type="component" value="Unassembled WGS sequence"/>
</dbReference>
<evidence type="ECO:0000256" key="1">
    <source>
        <dbReference type="SAM" id="Phobius"/>
    </source>
</evidence>
<reference evidence="3" key="1">
    <citation type="journal article" date="2006" name="PLoS Biol.">
        <title>Macronuclear genome sequence of the ciliate Tetrahymena thermophila, a model eukaryote.</title>
        <authorList>
            <person name="Eisen J.A."/>
            <person name="Coyne R.S."/>
            <person name="Wu M."/>
            <person name="Wu D."/>
            <person name="Thiagarajan M."/>
            <person name="Wortman J.R."/>
            <person name="Badger J.H."/>
            <person name="Ren Q."/>
            <person name="Amedeo P."/>
            <person name="Jones K.M."/>
            <person name="Tallon L.J."/>
            <person name="Delcher A.L."/>
            <person name="Salzberg S.L."/>
            <person name="Silva J.C."/>
            <person name="Haas B.J."/>
            <person name="Majoros W.H."/>
            <person name="Farzad M."/>
            <person name="Carlton J.M."/>
            <person name="Smith R.K. Jr."/>
            <person name="Garg J."/>
            <person name="Pearlman R.E."/>
            <person name="Karrer K.M."/>
            <person name="Sun L."/>
            <person name="Manning G."/>
            <person name="Elde N.C."/>
            <person name="Turkewitz A.P."/>
            <person name="Asai D.J."/>
            <person name="Wilkes D.E."/>
            <person name="Wang Y."/>
            <person name="Cai H."/>
            <person name="Collins K."/>
            <person name="Stewart B.A."/>
            <person name="Lee S.R."/>
            <person name="Wilamowska K."/>
            <person name="Weinberg Z."/>
            <person name="Ruzzo W.L."/>
            <person name="Wloga D."/>
            <person name="Gaertig J."/>
            <person name="Frankel J."/>
            <person name="Tsao C.-C."/>
            <person name="Gorovsky M.A."/>
            <person name="Keeling P.J."/>
            <person name="Waller R.F."/>
            <person name="Patron N.J."/>
            <person name="Cherry J.M."/>
            <person name="Stover N.A."/>
            <person name="Krieger C.J."/>
            <person name="del Toro C."/>
            <person name="Ryder H.F."/>
            <person name="Williamson S.C."/>
            <person name="Barbeau R.A."/>
            <person name="Hamilton E.P."/>
            <person name="Orias E."/>
        </authorList>
    </citation>
    <scope>NUCLEOTIDE SEQUENCE [LARGE SCALE GENOMIC DNA]</scope>
    <source>
        <strain evidence="3">SB210</strain>
    </source>
</reference>
<dbReference type="EMBL" id="GG662644">
    <property type="protein sequence ID" value="EWS73576.1"/>
    <property type="molecule type" value="Genomic_DNA"/>
</dbReference>
<evidence type="ECO:0000313" key="3">
    <source>
        <dbReference type="Proteomes" id="UP000009168"/>
    </source>
</evidence>
<feature type="transmembrane region" description="Helical" evidence="1">
    <location>
        <begin position="6"/>
        <end position="26"/>
    </location>
</feature>
<proteinExistence type="predicted"/>
<keyword evidence="1" id="KW-0472">Membrane</keyword>
<name>W7XH04_TETTS</name>
<sequence>MLIILPLLLIMQIIMPFINMTLTYLYNKHLIIFHRPIINLNASFHKKFRTRKMNRILSIIYQKKKKVLLLKEIEIQAILLAARTRNIQVLSNQDLNTYKNLWISKINKQDNKILMLQINQHPQNQINLSSKKRLHKYILKFLAIQKNRYKANVKHYLRIITIHQTLNILYDQTIQLSKKMVRVLQNLKLIKFNNQLLRFSQIIKKNQIKENLQLFFLVKHNKLMFSNLNPQQNSIVGNIQTSKIQENWPITLTQNKLVFKKEQQMQNHLILMIKALLLFLKKKNSNSIKIFSKVHLPTEKELLAIWALKCLKNRKKMFKQIYRNQIFKLLILIQVQFIKRFLKTLSRSQLLIQLKQKEIYFQAIKIIKSIR</sequence>
<dbReference type="InParanoid" id="W7XH04"/>
<keyword evidence="1" id="KW-1133">Transmembrane helix</keyword>
<gene>
    <name evidence="2" type="ORF">TTHERM_000389769</name>
</gene>
<keyword evidence="3" id="KW-1185">Reference proteome</keyword>
<organism evidence="2 3">
    <name type="scientific">Tetrahymena thermophila (strain SB210)</name>
    <dbReference type="NCBI Taxonomy" id="312017"/>
    <lineage>
        <taxon>Eukaryota</taxon>
        <taxon>Sar</taxon>
        <taxon>Alveolata</taxon>
        <taxon>Ciliophora</taxon>
        <taxon>Intramacronucleata</taxon>
        <taxon>Oligohymenophorea</taxon>
        <taxon>Hymenostomatida</taxon>
        <taxon>Tetrahymenina</taxon>
        <taxon>Tetrahymenidae</taxon>
        <taxon>Tetrahymena</taxon>
    </lineage>
</organism>
<evidence type="ECO:0000313" key="2">
    <source>
        <dbReference type="EMBL" id="EWS73576.1"/>
    </source>
</evidence>
<keyword evidence="1 2" id="KW-0812">Transmembrane</keyword>
<dbReference type="RefSeq" id="XP_012653899.1">
    <property type="nucleotide sequence ID" value="XM_012798445.1"/>
</dbReference>
<protein>
    <submittedName>
        <fullName evidence="2">Transmembrane protein, putative</fullName>
    </submittedName>
</protein>